<keyword evidence="6" id="KW-1185">Reference proteome</keyword>
<dbReference type="InterPro" id="IPR053201">
    <property type="entry name" value="Flavunoidine_N-MTase"/>
</dbReference>
<evidence type="ECO:0000313" key="5">
    <source>
        <dbReference type="EMBL" id="KAJ3251329.1"/>
    </source>
</evidence>
<dbReference type="GO" id="GO:0008168">
    <property type="term" value="F:methyltransferase activity"/>
    <property type="evidence" value="ECO:0007669"/>
    <property type="project" value="UniProtKB-KW"/>
</dbReference>
<accession>A0AAD5Y0C3</accession>
<dbReference type="Proteomes" id="UP001210925">
    <property type="component" value="Unassembled WGS sequence"/>
</dbReference>
<dbReference type="GO" id="GO:0032259">
    <property type="term" value="P:methylation"/>
    <property type="evidence" value="ECO:0007669"/>
    <property type="project" value="UniProtKB-KW"/>
</dbReference>
<dbReference type="Gene3D" id="2.170.270.10">
    <property type="entry name" value="SET domain"/>
    <property type="match status" value="1"/>
</dbReference>
<keyword evidence="3" id="KW-0949">S-adenosyl-L-methionine</keyword>
<feature type="domain" description="Post-SET" evidence="4">
    <location>
        <begin position="121"/>
        <end position="137"/>
    </location>
</feature>
<protein>
    <recommendedName>
        <fullName evidence="4">Post-SET domain-containing protein</fullName>
    </recommendedName>
</protein>
<evidence type="ECO:0000259" key="4">
    <source>
        <dbReference type="PROSITE" id="PS50868"/>
    </source>
</evidence>
<evidence type="ECO:0000313" key="6">
    <source>
        <dbReference type="Proteomes" id="UP001210925"/>
    </source>
</evidence>
<keyword evidence="2" id="KW-0808">Transferase</keyword>
<evidence type="ECO:0000256" key="3">
    <source>
        <dbReference type="ARBA" id="ARBA00022691"/>
    </source>
</evidence>
<organism evidence="5 6">
    <name type="scientific">Boothiomyces macroporosus</name>
    <dbReference type="NCBI Taxonomy" id="261099"/>
    <lineage>
        <taxon>Eukaryota</taxon>
        <taxon>Fungi</taxon>
        <taxon>Fungi incertae sedis</taxon>
        <taxon>Chytridiomycota</taxon>
        <taxon>Chytridiomycota incertae sedis</taxon>
        <taxon>Chytridiomycetes</taxon>
        <taxon>Rhizophydiales</taxon>
        <taxon>Terramycetaceae</taxon>
        <taxon>Boothiomyces</taxon>
    </lineage>
</organism>
<comment type="caution">
    <text evidence="5">The sequence shown here is derived from an EMBL/GenBank/DDBJ whole genome shotgun (WGS) entry which is preliminary data.</text>
</comment>
<dbReference type="InterPro" id="IPR003616">
    <property type="entry name" value="Post-SET_dom"/>
</dbReference>
<dbReference type="Pfam" id="PF00856">
    <property type="entry name" value="SET"/>
    <property type="match status" value="1"/>
</dbReference>
<evidence type="ECO:0000256" key="1">
    <source>
        <dbReference type="ARBA" id="ARBA00022603"/>
    </source>
</evidence>
<dbReference type="PANTHER" id="PTHR12350:SF19">
    <property type="entry name" value="SET DOMAIN-CONTAINING PROTEIN"/>
    <property type="match status" value="1"/>
</dbReference>
<name>A0AAD5Y0C3_9FUNG</name>
<dbReference type="SUPFAM" id="SSF82199">
    <property type="entry name" value="SET domain"/>
    <property type="match status" value="1"/>
</dbReference>
<sequence>MTQVAETYQPPFTDKSVYPSDIEIIINQNYTSKAVIKKQVKKGDLILYITGTTKSKKRWTSVQVGVDEHVELNSELVYMNHSCDPSVILDTSKMCLIANKDLNVGDEVTFFYPSTEYEMDQPFQCWCGSKSCVGLVNGAKGGLKEGYFYNKHILELVKQ</sequence>
<dbReference type="AlphaFoldDB" id="A0AAD5Y0C3"/>
<evidence type="ECO:0000256" key="2">
    <source>
        <dbReference type="ARBA" id="ARBA00022679"/>
    </source>
</evidence>
<proteinExistence type="predicted"/>
<dbReference type="InterPro" id="IPR046341">
    <property type="entry name" value="SET_dom_sf"/>
</dbReference>
<keyword evidence="1" id="KW-0489">Methyltransferase</keyword>
<gene>
    <name evidence="5" type="ORF">HK103_002454</name>
</gene>
<reference evidence="5" key="1">
    <citation type="submission" date="2020-05" db="EMBL/GenBank/DDBJ databases">
        <title>Phylogenomic resolution of chytrid fungi.</title>
        <authorList>
            <person name="Stajich J.E."/>
            <person name="Amses K."/>
            <person name="Simmons R."/>
            <person name="Seto K."/>
            <person name="Myers J."/>
            <person name="Bonds A."/>
            <person name="Quandt C.A."/>
            <person name="Barry K."/>
            <person name="Liu P."/>
            <person name="Grigoriev I."/>
            <person name="Longcore J.E."/>
            <person name="James T.Y."/>
        </authorList>
    </citation>
    <scope>NUCLEOTIDE SEQUENCE</scope>
    <source>
        <strain evidence="5">PLAUS21</strain>
    </source>
</reference>
<dbReference type="PROSITE" id="PS50868">
    <property type="entry name" value="POST_SET"/>
    <property type="match status" value="1"/>
</dbReference>
<dbReference type="InterPro" id="IPR001214">
    <property type="entry name" value="SET_dom"/>
</dbReference>
<dbReference type="EMBL" id="JADGKB010000187">
    <property type="protein sequence ID" value="KAJ3251329.1"/>
    <property type="molecule type" value="Genomic_DNA"/>
</dbReference>
<dbReference type="PANTHER" id="PTHR12350">
    <property type="entry name" value="HISTONE-LYSINE N-METHYLTRANSFERASE-RELATED"/>
    <property type="match status" value="1"/>
</dbReference>